<keyword evidence="8" id="KW-1185">Reference proteome</keyword>
<accession>A0A1I3IMX7</accession>
<dbReference type="CDD" id="cd03425">
    <property type="entry name" value="NUDIX_MutT_NudA_like"/>
    <property type="match status" value="1"/>
</dbReference>
<dbReference type="InterPro" id="IPR000086">
    <property type="entry name" value="NUDIX_hydrolase_dom"/>
</dbReference>
<gene>
    <name evidence="7" type="ORF">SAMN04487775_10217</name>
</gene>
<evidence type="ECO:0000256" key="2">
    <source>
        <dbReference type="ARBA" id="ARBA00005582"/>
    </source>
</evidence>
<evidence type="ECO:0000256" key="3">
    <source>
        <dbReference type="ARBA" id="ARBA00022801"/>
    </source>
</evidence>
<dbReference type="InterPro" id="IPR020476">
    <property type="entry name" value="Nudix_hydrolase"/>
</dbReference>
<dbReference type="GO" id="GO:0006281">
    <property type="term" value="P:DNA repair"/>
    <property type="evidence" value="ECO:0007669"/>
    <property type="project" value="InterPro"/>
</dbReference>
<dbReference type="Pfam" id="PF00293">
    <property type="entry name" value="NUDIX"/>
    <property type="match status" value="1"/>
</dbReference>
<evidence type="ECO:0000259" key="6">
    <source>
        <dbReference type="PROSITE" id="PS51462"/>
    </source>
</evidence>
<proteinExistence type="inferred from homology"/>
<dbReference type="PROSITE" id="PS00893">
    <property type="entry name" value="NUDIX_BOX"/>
    <property type="match status" value="1"/>
</dbReference>
<dbReference type="EMBL" id="FORI01000002">
    <property type="protein sequence ID" value="SFI49321.1"/>
    <property type="molecule type" value="Genomic_DNA"/>
</dbReference>
<dbReference type="OrthoDB" id="9810648at2"/>
<name>A0A1I3IMX7_9SPIR</name>
<dbReference type="InterPro" id="IPR015797">
    <property type="entry name" value="NUDIX_hydrolase-like_dom_sf"/>
</dbReference>
<organism evidence="7 8">
    <name type="scientific">Treponema bryantii</name>
    <dbReference type="NCBI Taxonomy" id="163"/>
    <lineage>
        <taxon>Bacteria</taxon>
        <taxon>Pseudomonadati</taxon>
        <taxon>Spirochaetota</taxon>
        <taxon>Spirochaetia</taxon>
        <taxon>Spirochaetales</taxon>
        <taxon>Treponemataceae</taxon>
        <taxon>Treponema</taxon>
    </lineage>
</organism>
<evidence type="ECO:0000313" key="7">
    <source>
        <dbReference type="EMBL" id="SFI49321.1"/>
    </source>
</evidence>
<dbReference type="PANTHER" id="PTHR47707">
    <property type="entry name" value="8-OXO-DGTP DIPHOSPHATASE"/>
    <property type="match status" value="1"/>
</dbReference>
<evidence type="ECO:0000313" key="8">
    <source>
        <dbReference type="Proteomes" id="UP000182737"/>
    </source>
</evidence>
<evidence type="ECO:0000256" key="4">
    <source>
        <dbReference type="ARBA" id="ARBA00022842"/>
    </source>
</evidence>
<dbReference type="GO" id="GO:0035539">
    <property type="term" value="F:8-oxo-7,8-dihydrodeoxyguanosine triphosphate pyrophosphatase activity"/>
    <property type="evidence" value="ECO:0007669"/>
    <property type="project" value="TreeGrafter"/>
</dbReference>
<dbReference type="GO" id="GO:0044715">
    <property type="term" value="F:8-oxo-dGDP phosphatase activity"/>
    <property type="evidence" value="ECO:0007669"/>
    <property type="project" value="TreeGrafter"/>
</dbReference>
<dbReference type="Proteomes" id="UP000182737">
    <property type="component" value="Unassembled WGS sequence"/>
</dbReference>
<dbReference type="GO" id="GO:0044716">
    <property type="term" value="F:8-oxo-GDP phosphatase activity"/>
    <property type="evidence" value="ECO:0007669"/>
    <property type="project" value="TreeGrafter"/>
</dbReference>
<dbReference type="AlphaFoldDB" id="A0A1I3IMX7"/>
<dbReference type="SUPFAM" id="SSF55811">
    <property type="entry name" value="Nudix"/>
    <property type="match status" value="1"/>
</dbReference>
<comment type="cofactor">
    <cofactor evidence="1">
        <name>Mg(2+)</name>
        <dbReference type="ChEBI" id="CHEBI:18420"/>
    </cofactor>
</comment>
<dbReference type="PROSITE" id="PS51462">
    <property type="entry name" value="NUDIX"/>
    <property type="match status" value="1"/>
</dbReference>
<keyword evidence="3 5" id="KW-0378">Hydrolase</keyword>
<dbReference type="InterPro" id="IPR047127">
    <property type="entry name" value="MutT-like"/>
</dbReference>
<dbReference type="InterPro" id="IPR020084">
    <property type="entry name" value="NUDIX_hydrolase_CS"/>
</dbReference>
<evidence type="ECO:0000256" key="1">
    <source>
        <dbReference type="ARBA" id="ARBA00001946"/>
    </source>
</evidence>
<dbReference type="PRINTS" id="PR00502">
    <property type="entry name" value="NUDIXFAMILY"/>
</dbReference>
<dbReference type="Gene3D" id="3.90.79.10">
    <property type="entry name" value="Nucleoside Triphosphate Pyrophosphohydrolase"/>
    <property type="match status" value="1"/>
</dbReference>
<keyword evidence="4" id="KW-0460">Magnesium</keyword>
<feature type="domain" description="Nudix hydrolase" evidence="6">
    <location>
        <begin position="1"/>
        <end position="129"/>
    </location>
</feature>
<comment type="similarity">
    <text evidence="2 5">Belongs to the Nudix hydrolase family.</text>
</comment>
<dbReference type="GO" id="GO:0008413">
    <property type="term" value="F:8-oxo-7,8-dihydroguanosine triphosphate pyrophosphatase activity"/>
    <property type="evidence" value="ECO:0007669"/>
    <property type="project" value="TreeGrafter"/>
</dbReference>
<protein>
    <submittedName>
        <fullName evidence="7">8-oxo-dGTP diphosphatase</fullName>
    </submittedName>
</protein>
<reference evidence="8" key="1">
    <citation type="submission" date="2016-10" db="EMBL/GenBank/DDBJ databases">
        <authorList>
            <person name="Varghese N."/>
            <person name="Submissions S."/>
        </authorList>
    </citation>
    <scope>NUCLEOTIDE SEQUENCE [LARGE SCALE GENOMIC DNA]</scope>
    <source>
        <strain evidence="8">XBD1002</strain>
    </source>
</reference>
<sequence>MSRSIACIDYRKGKIFIAKRQMVGDMGGRWEFPGGKIEEGEDLQTAVVREMQEEFGVTVTVGRKITSGSFTHKGKPCTLDVLEVSFPHDGIEKKFELTEHTDYKWADIDEIPQLNFVDSDLSIYNDVKKWCLKEYKNEK</sequence>
<dbReference type="PANTHER" id="PTHR47707:SF2">
    <property type="entry name" value="CTP PYROPHOSPHOHYDROLASE"/>
    <property type="match status" value="1"/>
</dbReference>
<evidence type="ECO:0000256" key="5">
    <source>
        <dbReference type="RuleBase" id="RU003476"/>
    </source>
</evidence>
<dbReference type="RefSeq" id="WP_074930310.1">
    <property type="nucleotide sequence ID" value="NZ_FORI01000002.1"/>
</dbReference>